<evidence type="ECO:0000256" key="1">
    <source>
        <dbReference type="SAM" id="MobiDB-lite"/>
    </source>
</evidence>
<evidence type="ECO:0000313" key="3">
    <source>
        <dbReference type="Proteomes" id="UP000617734"/>
    </source>
</evidence>
<dbReference type="Proteomes" id="UP000617734">
    <property type="component" value="Unassembled WGS sequence"/>
</dbReference>
<feature type="region of interest" description="Disordered" evidence="1">
    <location>
        <begin position="170"/>
        <end position="193"/>
    </location>
</feature>
<accession>A0A919KVA7</accession>
<gene>
    <name evidence="2" type="ORF">GCM10018781_38930</name>
</gene>
<dbReference type="EMBL" id="BNBO01000021">
    <property type="protein sequence ID" value="GHH73798.1"/>
    <property type="molecule type" value="Genomic_DNA"/>
</dbReference>
<feature type="compositionally biased region" description="Basic and acidic residues" evidence="1">
    <location>
        <begin position="170"/>
        <end position="182"/>
    </location>
</feature>
<dbReference type="GeneID" id="95354297"/>
<feature type="region of interest" description="Disordered" evidence="1">
    <location>
        <begin position="58"/>
        <end position="86"/>
    </location>
</feature>
<reference evidence="2" key="2">
    <citation type="submission" date="2020-09" db="EMBL/GenBank/DDBJ databases">
        <authorList>
            <person name="Sun Q."/>
            <person name="Ohkuma M."/>
        </authorList>
    </citation>
    <scope>NUCLEOTIDE SEQUENCE</scope>
    <source>
        <strain evidence="2">JCM 4646</strain>
    </source>
</reference>
<feature type="compositionally biased region" description="Basic and acidic residues" evidence="1">
    <location>
        <begin position="1"/>
        <end position="23"/>
    </location>
</feature>
<feature type="compositionally biased region" description="Low complexity" evidence="1">
    <location>
        <begin position="66"/>
        <end position="85"/>
    </location>
</feature>
<organism evidence="2 3">
    <name type="scientific">Kitasatospora indigofera</name>
    <dbReference type="NCBI Taxonomy" id="67307"/>
    <lineage>
        <taxon>Bacteria</taxon>
        <taxon>Bacillati</taxon>
        <taxon>Actinomycetota</taxon>
        <taxon>Actinomycetes</taxon>
        <taxon>Kitasatosporales</taxon>
        <taxon>Streptomycetaceae</taxon>
        <taxon>Kitasatospora</taxon>
    </lineage>
</organism>
<evidence type="ECO:0008006" key="4">
    <source>
        <dbReference type="Google" id="ProtNLM"/>
    </source>
</evidence>
<evidence type="ECO:0000313" key="2">
    <source>
        <dbReference type="EMBL" id="GHH73798.1"/>
    </source>
</evidence>
<protein>
    <recommendedName>
        <fullName evidence="4">Secreted protein</fullName>
    </recommendedName>
</protein>
<comment type="caution">
    <text evidence="2">The sequence shown here is derived from an EMBL/GenBank/DDBJ whole genome shotgun (WGS) entry which is preliminary data.</text>
</comment>
<keyword evidence="3" id="KW-1185">Reference proteome</keyword>
<reference evidence="2" key="1">
    <citation type="journal article" date="2014" name="Int. J. Syst. Evol. Microbiol.">
        <title>Complete genome sequence of Corynebacterium casei LMG S-19264T (=DSM 44701T), isolated from a smear-ripened cheese.</title>
        <authorList>
            <consortium name="US DOE Joint Genome Institute (JGI-PGF)"/>
            <person name="Walter F."/>
            <person name="Albersmeier A."/>
            <person name="Kalinowski J."/>
            <person name="Ruckert C."/>
        </authorList>
    </citation>
    <scope>NUCLEOTIDE SEQUENCE</scope>
    <source>
        <strain evidence="2">JCM 4646</strain>
    </source>
</reference>
<proteinExistence type="predicted"/>
<name>A0A919KVA7_9ACTN</name>
<feature type="region of interest" description="Disordered" evidence="1">
    <location>
        <begin position="1"/>
        <end position="26"/>
    </location>
</feature>
<dbReference type="AlphaFoldDB" id="A0A919KVA7"/>
<sequence>MRNPGERDHDRHGSCHTTSDHLPDGAGRYTGRLRLAVLGATALALGTVLLLSSCSAGDGSGRGDKVASLAGKGASSGAPAQAAAGEKGDMVKFAGCMREHGVDMPDPNADGSMPAMAARPADAAGSAEAEKMQAADEACRKWLPNGGVLSEKDKAEQRERGLQLARCMRDHGVDMPDPKPGEEGGLTLGSDNADKDTMEKAMQACAGGALGAATVVAP</sequence>
<dbReference type="RefSeq" id="WP_190212144.1">
    <property type="nucleotide sequence ID" value="NZ_BNBO01000021.1"/>
</dbReference>